<dbReference type="EMBL" id="JBHTNZ010000063">
    <property type="protein sequence ID" value="MFD1464063.1"/>
    <property type="molecule type" value="Genomic_DNA"/>
</dbReference>
<feature type="transmembrane region" description="Helical" evidence="1">
    <location>
        <begin position="38"/>
        <end position="58"/>
    </location>
</feature>
<feature type="transmembrane region" description="Helical" evidence="1">
    <location>
        <begin position="174"/>
        <end position="193"/>
    </location>
</feature>
<keyword evidence="1" id="KW-0472">Membrane</keyword>
<proteinExistence type="predicted"/>
<name>A0ABW4DJG0_9BACL</name>
<keyword evidence="1" id="KW-0812">Transmembrane</keyword>
<keyword evidence="1" id="KW-1133">Transmembrane helix</keyword>
<keyword evidence="3" id="KW-1185">Reference proteome</keyword>
<sequence length="238" mass="27319">MVLTNLFYIIMGVFDALAILVFPLALYMLPIKNYKYKIILFAVVISLVSFLMRIVLNIPRLDLPLQYALFSIFFRVGLKIKLHLSAFVLGAAISAYATIQMAIFYVYNFFDIMQLNVLKENATLQVFLLQGSSILIIYLIAALLKLYVTGFSFIVAPPHDFIWREDYNTKENKLVLISTLFSMVTISLGVILLYYLNPLAILLVSIFTFALSYIFSKRSDEEDARKAIEAYRERIKKS</sequence>
<gene>
    <name evidence="2" type="ORF">ACFQ5D_22540</name>
</gene>
<feature type="transmembrane region" description="Helical" evidence="1">
    <location>
        <begin position="127"/>
        <end position="154"/>
    </location>
</feature>
<protein>
    <submittedName>
        <fullName evidence="2">DUF4748 domain-containing protein</fullName>
    </submittedName>
</protein>
<feature type="transmembrane region" description="Helical" evidence="1">
    <location>
        <begin position="199"/>
        <end position="216"/>
    </location>
</feature>
<evidence type="ECO:0000256" key="1">
    <source>
        <dbReference type="SAM" id="Phobius"/>
    </source>
</evidence>
<accession>A0ABW4DJG0</accession>
<evidence type="ECO:0000313" key="2">
    <source>
        <dbReference type="EMBL" id="MFD1464063.1"/>
    </source>
</evidence>
<comment type="caution">
    <text evidence="2">The sequence shown here is derived from an EMBL/GenBank/DDBJ whole genome shotgun (WGS) entry which is preliminary data.</text>
</comment>
<evidence type="ECO:0000313" key="3">
    <source>
        <dbReference type="Proteomes" id="UP001597340"/>
    </source>
</evidence>
<organism evidence="2 3">
    <name type="scientific">Paenibacillus farraposensis</name>
    <dbReference type="NCBI Taxonomy" id="2807095"/>
    <lineage>
        <taxon>Bacteria</taxon>
        <taxon>Bacillati</taxon>
        <taxon>Bacillota</taxon>
        <taxon>Bacilli</taxon>
        <taxon>Bacillales</taxon>
        <taxon>Paenibacillaceae</taxon>
        <taxon>Paenibacillus</taxon>
    </lineage>
</organism>
<dbReference type="Proteomes" id="UP001597340">
    <property type="component" value="Unassembled WGS sequence"/>
</dbReference>
<feature type="transmembrane region" description="Helical" evidence="1">
    <location>
        <begin position="87"/>
        <end position="107"/>
    </location>
</feature>
<reference evidence="3" key="1">
    <citation type="journal article" date="2019" name="Int. J. Syst. Evol. Microbiol.">
        <title>The Global Catalogue of Microorganisms (GCM) 10K type strain sequencing project: providing services to taxonomists for standard genome sequencing and annotation.</title>
        <authorList>
            <consortium name="The Broad Institute Genomics Platform"/>
            <consortium name="The Broad Institute Genome Sequencing Center for Infectious Disease"/>
            <person name="Wu L."/>
            <person name="Ma J."/>
        </authorList>
    </citation>
    <scope>NUCLEOTIDE SEQUENCE [LARGE SCALE GENOMIC DNA]</scope>
    <source>
        <strain evidence="3">CCM 9147</strain>
    </source>
</reference>
<dbReference type="RefSeq" id="WP_229525607.1">
    <property type="nucleotide sequence ID" value="NZ_JAFFQR010000105.1"/>
</dbReference>
<feature type="transmembrane region" description="Helical" evidence="1">
    <location>
        <begin position="6"/>
        <end position="26"/>
    </location>
</feature>